<dbReference type="InterPro" id="IPR036890">
    <property type="entry name" value="HATPase_C_sf"/>
</dbReference>
<keyword evidence="4" id="KW-1185">Reference proteome</keyword>
<gene>
    <name evidence="3" type="ORF">AN218_05760</name>
</gene>
<keyword evidence="1" id="KW-0418">Kinase</keyword>
<organism evidence="3 4">
    <name type="scientific">Streptomyces nanshensis</name>
    <dbReference type="NCBI Taxonomy" id="518642"/>
    <lineage>
        <taxon>Bacteria</taxon>
        <taxon>Bacillati</taxon>
        <taxon>Actinomycetota</taxon>
        <taxon>Actinomycetes</taxon>
        <taxon>Kitasatosporales</taxon>
        <taxon>Streptomycetaceae</taxon>
        <taxon>Streptomyces</taxon>
    </lineage>
</organism>
<evidence type="ECO:0000313" key="4">
    <source>
        <dbReference type="Proteomes" id="UP000176005"/>
    </source>
</evidence>
<comment type="caution">
    <text evidence="3">The sequence shown here is derived from an EMBL/GenBank/DDBJ whole genome shotgun (WGS) entry which is preliminary data.</text>
</comment>
<keyword evidence="1" id="KW-0808">Transferase</keyword>
<accession>A0A1E7LAL0</accession>
<protein>
    <recommendedName>
        <fullName evidence="2">Histidine kinase/HSP90-like ATPase domain-containing protein</fullName>
    </recommendedName>
</protein>
<evidence type="ECO:0000259" key="2">
    <source>
        <dbReference type="Pfam" id="PF13581"/>
    </source>
</evidence>
<dbReference type="Pfam" id="PF13581">
    <property type="entry name" value="HATPase_c_2"/>
    <property type="match status" value="1"/>
</dbReference>
<sequence length="97" mass="10406">MVYVVNELVTNVLKHAEPDDNGMRPTSLLVTRVKDGISAIVSDRDPRPPIERVAKDSDESGRGWALVQALCGAVSTGTTTLGKDVWVFIPTDNEAAA</sequence>
<name>A0A1E7LAL0_9ACTN</name>
<keyword evidence="1" id="KW-0723">Serine/threonine-protein kinase</keyword>
<feature type="domain" description="Histidine kinase/HSP90-like ATPase" evidence="2">
    <location>
        <begin position="2"/>
        <end position="87"/>
    </location>
</feature>
<evidence type="ECO:0000256" key="1">
    <source>
        <dbReference type="ARBA" id="ARBA00022527"/>
    </source>
</evidence>
<evidence type="ECO:0000313" key="3">
    <source>
        <dbReference type="EMBL" id="OEV13023.1"/>
    </source>
</evidence>
<dbReference type="AlphaFoldDB" id="A0A1E7LAL0"/>
<dbReference type="Proteomes" id="UP000176005">
    <property type="component" value="Unassembled WGS sequence"/>
</dbReference>
<proteinExistence type="predicted"/>
<dbReference type="PANTHER" id="PTHR35526">
    <property type="entry name" value="ANTI-SIGMA-F FACTOR RSBW-RELATED"/>
    <property type="match status" value="1"/>
</dbReference>
<dbReference type="InterPro" id="IPR003594">
    <property type="entry name" value="HATPase_dom"/>
</dbReference>
<dbReference type="InterPro" id="IPR050267">
    <property type="entry name" value="Anti-sigma-factor_SerPK"/>
</dbReference>
<dbReference type="SUPFAM" id="SSF55874">
    <property type="entry name" value="ATPase domain of HSP90 chaperone/DNA topoisomerase II/histidine kinase"/>
    <property type="match status" value="1"/>
</dbReference>
<dbReference type="Gene3D" id="3.30.565.10">
    <property type="entry name" value="Histidine kinase-like ATPase, C-terminal domain"/>
    <property type="match status" value="1"/>
</dbReference>
<dbReference type="EMBL" id="LJGW01000107">
    <property type="protein sequence ID" value="OEV13023.1"/>
    <property type="molecule type" value="Genomic_DNA"/>
</dbReference>
<dbReference type="PANTHER" id="PTHR35526:SF3">
    <property type="entry name" value="ANTI-SIGMA-F FACTOR RSBW"/>
    <property type="match status" value="1"/>
</dbReference>
<dbReference type="CDD" id="cd16936">
    <property type="entry name" value="HATPase_RsbW-like"/>
    <property type="match status" value="1"/>
</dbReference>
<reference evidence="3 4" key="1">
    <citation type="journal article" date="2016" name="Front. Microbiol.">
        <title>Comparative Genomics Analysis of Streptomyces Species Reveals Their Adaptation to the Marine Environment and Their Diversity at the Genomic Level.</title>
        <authorList>
            <person name="Tian X."/>
            <person name="Zhang Z."/>
            <person name="Yang T."/>
            <person name="Chen M."/>
            <person name="Li J."/>
            <person name="Chen F."/>
            <person name="Yang J."/>
            <person name="Li W."/>
            <person name="Zhang B."/>
            <person name="Zhang Z."/>
            <person name="Wu J."/>
            <person name="Zhang C."/>
            <person name="Long L."/>
            <person name="Xiao J."/>
        </authorList>
    </citation>
    <scope>NUCLEOTIDE SEQUENCE [LARGE SCALE GENOMIC DNA]</scope>
    <source>
        <strain evidence="3 4">SCSIO 10429</strain>
    </source>
</reference>
<dbReference type="GO" id="GO:0004674">
    <property type="term" value="F:protein serine/threonine kinase activity"/>
    <property type="evidence" value="ECO:0007669"/>
    <property type="project" value="UniProtKB-KW"/>
</dbReference>